<dbReference type="RefSeq" id="WP_304601979.1">
    <property type="nucleotide sequence ID" value="NZ_JAUQYP010000001.1"/>
</dbReference>
<feature type="transmembrane region" description="Helical" evidence="1">
    <location>
        <begin position="95"/>
        <end position="119"/>
    </location>
</feature>
<dbReference type="PROSITE" id="PS51257">
    <property type="entry name" value="PROKAR_LIPOPROTEIN"/>
    <property type="match status" value="1"/>
</dbReference>
<feature type="transmembrane region" description="Helical" evidence="1">
    <location>
        <begin position="48"/>
        <end position="74"/>
    </location>
</feature>
<dbReference type="Proteomes" id="UP001232536">
    <property type="component" value="Unassembled WGS sequence"/>
</dbReference>
<evidence type="ECO:0000256" key="1">
    <source>
        <dbReference type="SAM" id="Phobius"/>
    </source>
</evidence>
<reference evidence="2 3" key="1">
    <citation type="submission" date="2023-07" db="EMBL/GenBank/DDBJ databases">
        <title>Description of novel actinomycetes strains, isolated from tidal flat sediment.</title>
        <authorList>
            <person name="Lu C."/>
        </authorList>
    </citation>
    <scope>NUCLEOTIDE SEQUENCE [LARGE SCALE GENOMIC DNA]</scope>
    <source>
        <strain evidence="2 3">SYSU T00b441</strain>
    </source>
</reference>
<comment type="caution">
    <text evidence="2">The sequence shown here is derived from an EMBL/GenBank/DDBJ whole genome shotgun (WGS) entry which is preliminary data.</text>
</comment>
<protein>
    <submittedName>
        <fullName evidence="2">DUF456 domain-containing protein</fullName>
    </submittedName>
</protein>
<keyword evidence="1" id="KW-1133">Transmembrane helix</keyword>
<dbReference type="EMBL" id="JAUQYP010000001">
    <property type="protein sequence ID" value="MDO8107932.1"/>
    <property type="molecule type" value="Genomic_DNA"/>
</dbReference>
<evidence type="ECO:0000313" key="2">
    <source>
        <dbReference type="EMBL" id="MDO8107932.1"/>
    </source>
</evidence>
<keyword evidence="3" id="KW-1185">Reference proteome</keyword>
<evidence type="ECO:0000313" key="3">
    <source>
        <dbReference type="Proteomes" id="UP001232536"/>
    </source>
</evidence>
<name>A0ABT9DAJ2_9CELL</name>
<sequence>MATRSTSAWVVTGVGLVLLACGWSATYLLTGRRVASSGVPRSSIVVAAMAGVVGFFVLPVLGLLVFFPAGLFAMEYRRLRDPARAWASAWHAVKATALGMLIELGLALLAAGAWLIAVLSGVGA</sequence>
<dbReference type="Pfam" id="PF04306">
    <property type="entry name" value="DUF456"/>
    <property type="match status" value="1"/>
</dbReference>
<proteinExistence type="predicted"/>
<organism evidence="2 3">
    <name type="scientific">Actinotalea lenta</name>
    <dbReference type="NCBI Taxonomy" id="3064654"/>
    <lineage>
        <taxon>Bacteria</taxon>
        <taxon>Bacillati</taxon>
        <taxon>Actinomycetota</taxon>
        <taxon>Actinomycetes</taxon>
        <taxon>Micrococcales</taxon>
        <taxon>Cellulomonadaceae</taxon>
        <taxon>Actinotalea</taxon>
    </lineage>
</organism>
<keyword evidence="1" id="KW-0472">Membrane</keyword>
<accession>A0ABT9DAJ2</accession>
<gene>
    <name evidence="2" type="ORF">Q6348_12070</name>
</gene>
<dbReference type="InterPro" id="IPR007403">
    <property type="entry name" value="DUF456"/>
</dbReference>
<keyword evidence="1" id="KW-0812">Transmembrane</keyword>